<gene>
    <name evidence="2" type="ORF">S03H2_05273</name>
</gene>
<proteinExistence type="predicted"/>
<evidence type="ECO:0000256" key="1">
    <source>
        <dbReference type="SAM" id="Phobius"/>
    </source>
</evidence>
<name>X1DVI2_9ZZZZ</name>
<dbReference type="EMBL" id="BARU01002182">
    <property type="protein sequence ID" value="GAH25006.1"/>
    <property type="molecule type" value="Genomic_DNA"/>
</dbReference>
<evidence type="ECO:0000313" key="2">
    <source>
        <dbReference type="EMBL" id="GAH25006.1"/>
    </source>
</evidence>
<reference evidence="2" key="1">
    <citation type="journal article" date="2014" name="Front. Microbiol.">
        <title>High frequency of phylogenetically diverse reductive dehalogenase-homologous genes in deep subseafloor sedimentary metagenomes.</title>
        <authorList>
            <person name="Kawai M."/>
            <person name="Futagami T."/>
            <person name="Toyoda A."/>
            <person name="Takaki Y."/>
            <person name="Nishi S."/>
            <person name="Hori S."/>
            <person name="Arai W."/>
            <person name="Tsubouchi T."/>
            <person name="Morono Y."/>
            <person name="Uchiyama I."/>
            <person name="Ito T."/>
            <person name="Fujiyama A."/>
            <person name="Inagaki F."/>
            <person name="Takami H."/>
        </authorList>
    </citation>
    <scope>NUCLEOTIDE SEQUENCE</scope>
    <source>
        <strain evidence="2">Expedition CK06-06</strain>
    </source>
</reference>
<organism evidence="2">
    <name type="scientific">marine sediment metagenome</name>
    <dbReference type="NCBI Taxonomy" id="412755"/>
    <lineage>
        <taxon>unclassified sequences</taxon>
        <taxon>metagenomes</taxon>
        <taxon>ecological metagenomes</taxon>
    </lineage>
</organism>
<feature type="transmembrane region" description="Helical" evidence="1">
    <location>
        <begin position="50"/>
        <end position="71"/>
    </location>
</feature>
<feature type="transmembrane region" description="Helical" evidence="1">
    <location>
        <begin position="12"/>
        <end position="30"/>
    </location>
</feature>
<sequence>MIFQGVDFIQTIADIVAAILNFLRLFINPMGEFMVNWMEFVLQFFPQDNLTVYIIIAIVIVVIGLIVNITWPGEKKPGFLVKAEEIDEKIEKKPKDLDKKVE</sequence>
<accession>X1DVI2</accession>
<comment type="caution">
    <text evidence="2">The sequence shown here is derived from an EMBL/GenBank/DDBJ whole genome shotgun (WGS) entry which is preliminary data.</text>
</comment>
<keyword evidence="1" id="KW-1133">Transmembrane helix</keyword>
<feature type="non-terminal residue" evidence="2">
    <location>
        <position position="102"/>
    </location>
</feature>
<keyword evidence="1" id="KW-0812">Transmembrane</keyword>
<keyword evidence="1" id="KW-0472">Membrane</keyword>
<dbReference type="AlphaFoldDB" id="X1DVI2"/>
<protein>
    <submittedName>
        <fullName evidence="2">Uncharacterized protein</fullName>
    </submittedName>
</protein>